<organism evidence="13 14">
    <name type="scientific">Alligator sinensis</name>
    <name type="common">Chinese alligator</name>
    <dbReference type="NCBI Taxonomy" id="38654"/>
    <lineage>
        <taxon>Eukaryota</taxon>
        <taxon>Metazoa</taxon>
        <taxon>Chordata</taxon>
        <taxon>Craniata</taxon>
        <taxon>Vertebrata</taxon>
        <taxon>Euteleostomi</taxon>
        <taxon>Archelosauria</taxon>
        <taxon>Archosauria</taxon>
        <taxon>Crocodylia</taxon>
        <taxon>Alligatoridae</taxon>
        <taxon>Alligatorinae</taxon>
        <taxon>Alligator</taxon>
    </lineage>
</organism>
<dbReference type="CDD" id="cd07765">
    <property type="entry name" value="KRAB_A-box"/>
    <property type="match status" value="1"/>
</dbReference>
<dbReference type="Gene3D" id="6.10.140.140">
    <property type="match status" value="1"/>
</dbReference>
<dbReference type="Pfam" id="PF01352">
    <property type="entry name" value="KRAB"/>
    <property type="match status" value="1"/>
</dbReference>
<dbReference type="GeneID" id="112552133"/>
<feature type="domain" description="C2H2-type" evidence="11">
    <location>
        <begin position="316"/>
        <end position="343"/>
    </location>
</feature>
<dbReference type="Pfam" id="PF00096">
    <property type="entry name" value="zf-C2H2"/>
    <property type="match status" value="9"/>
</dbReference>
<feature type="domain" description="C2H2-type" evidence="11">
    <location>
        <begin position="287"/>
        <end position="314"/>
    </location>
</feature>
<evidence type="ECO:0000256" key="8">
    <source>
        <dbReference type="ARBA" id="ARBA00023242"/>
    </source>
</evidence>
<feature type="compositionally biased region" description="Basic residues" evidence="10">
    <location>
        <begin position="417"/>
        <end position="432"/>
    </location>
</feature>
<dbReference type="InterPro" id="IPR001909">
    <property type="entry name" value="KRAB"/>
</dbReference>
<feature type="compositionally biased region" description="Polar residues" evidence="10">
    <location>
        <begin position="480"/>
        <end position="491"/>
    </location>
</feature>
<dbReference type="GO" id="GO:0001228">
    <property type="term" value="F:DNA-binding transcription activator activity, RNA polymerase II-specific"/>
    <property type="evidence" value="ECO:0007669"/>
    <property type="project" value="TreeGrafter"/>
</dbReference>
<evidence type="ECO:0000256" key="9">
    <source>
        <dbReference type="PROSITE-ProRule" id="PRU00042"/>
    </source>
</evidence>
<dbReference type="PROSITE" id="PS50157">
    <property type="entry name" value="ZINC_FINGER_C2H2_2"/>
    <property type="match status" value="13"/>
</dbReference>
<feature type="compositionally biased region" description="Polar residues" evidence="10">
    <location>
        <begin position="456"/>
        <end position="466"/>
    </location>
</feature>
<dbReference type="KEGG" id="asn:112552133"/>
<evidence type="ECO:0000256" key="6">
    <source>
        <dbReference type="ARBA" id="ARBA00023015"/>
    </source>
</evidence>
<dbReference type="PANTHER" id="PTHR24376">
    <property type="entry name" value="ZINC FINGER PROTEIN"/>
    <property type="match status" value="1"/>
</dbReference>
<evidence type="ECO:0000256" key="10">
    <source>
        <dbReference type="SAM" id="MobiDB-lite"/>
    </source>
</evidence>
<dbReference type="GO" id="GO:0008270">
    <property type="term" value="F:zinc ion binding"/>
    <property type="evidence" value="ECO:0007669"/>
    <property type="project" value="UniProtKB-KW"/>
</dbReference>
<dbReference type="FunFam" id="3.30.160.60:FF:000688">
    <property type="entry name" value="zinc finger protein 197 isoform X1"/>
    <property type="match status" value="1"/>
</dbReference>
<feature type="domain" description="C2H2-type" evidence="11">
    <location>
        <begin position="259"/>
        <end position="286"/>
    </location>
</feature>
<evidence type="ECO:0000256" key="5">
    <source>
        <dbReference type="ARBA" id="ARBA00022833"/>
    </source>
</evidence>
<keyword evidence="2" id="KW-0479">Metal-binding</keyword>
<proteinExistence type="predicted"/>
<feature type="region of interest" description="Disordered" evidence="10">
    <location>
        <begin position="670"/>
        <end position="720"/>
    </location>
</feature>
<dbReference type="RefSeq" id="XP_025072840.1">
    <property type="nucleotide sequence ID" value="XM_025217055.1"/>
</dbReference>
<gene>
    <name evidence="14" type="primary">LOC112552133</name>
</gene>
<dbReference type="AlphaFoldDB" id="A0A3Q0HQA6"/>
<feature type="domain" description="C2H2-type" evidence="11">
    <location>
        <begin position="203"/>
        <end position="230"/>
    </location>
</feature>
<feature type="domain" description="C2H2-type" evidence="11">
    <location>
        <begin position="344"/>
        <end position="371"/>
    </location>
</feature>
<dbReference type="SMART" id="SM00355">
    <property type="entry name" value="ZnF_C2H2"/>
    <property type="match status" value="12"/>
</dbReference>
<evidence type="ECO:0000259" key="11">
    <source>
        <dbReference type="PROSITE" id="PS50157"/>
    </source>
</evidence>
<evidence type="ECO:0000256" key="1">
    <source>
        <dbReference type="ARBA" id="ARBA00004123"/>
    </source>
</evidence>
<keyword evidence="5" id="KW-0862">Zinc</keyword>
<dbReference type="InterPro" id="IPR013087">
    <property type="entry name" value="Znf_C2H2_type"/>
</dbReference>
<name>A0A3Q0HQA6_ALLSI</name>
<feature type="region of interest" description="Disordered" evidence="10">
    <location>
        <begin position="417"/>
        <end position="555"/>
    </location>
</feature>
<evidence type="ECO:0000256" key="4">
    <source>
        <dbReference type="ARBA" id="ARBA00022771"/>
    </source>
</evidence>
<evidence type="ECO:0000313" key="13">
    <source>
        <dbReference type="Proteomes" id="UP000189705"/>
    </source>
</evidence>
<feature type="compositionally biased region" description="Basic residues" evidence="10">
    <location>
        <begin position="686"/>
        <end position="701"/>
    </location>
</feature>
<comment type="subcellular location">
    <subcellularLocation>
        <location evidence="1">Nucleus</location>
    </subcellularLocation>
</comment>
<feature type="domain" description="C2H2-type" evidence="11">
    <location>
        <begin position="491"/>
        <end position="518"/>
    </location>
</feature>
<feature type="region of interest" description="Disordered" evidence="10">
    <location>
        <begin position="98"/>
        <end position="124"/>
    </location>
</feature>
<feature type="compositionally biased region" description="Polar residues" evidence="10">
    <location>
        <begin position="502"/>
        <end position="515"/>
    </location>
</feature>
<accession>A0A3Q0HQA6</accession>
<reference evidence="14" key="1">
    <citation type="submission" date="2025-08" db="UniProtKB">
        <authorList>
            <consortium name="RefSeq"/>
        </authorList>
    </citation>
    <scope>IDENTIFICATION</scope>
</reference>
<evidence type="ECO:0000259" key="12">
    <source>
        <dbReference type="PROSITE" id="PS50805"/>
    </source>
</evidence>
<keyword evidence="8" id="KW-0539">Nucleus</keyword>
<evidence type="ECO:0000313" key="14">
    <source>
        <dbReference type="RefSeq" id="XP_025072840.1"/>
    </source>
</evidence>
<feature type="domain" description="C2H2-type" evidence="11">
    <location>
        <begin position="619"/>
        <end position="646"/>
    </location>
</feature>
<dbReference type="SMART" id="SM00349">
    <property type="entry name" value="KRAB"/>
    <property type="match status" value="1"/>
</dbReference>
<feature type="domain" description="C2H2-type" evidence="11">
    <location>
        <begin position="372"/>
        <end position="399"/>
    </location>
</feature>
<feature type="domain" description="C2H2-type" evidence="11">
    <location>
        <begin position="231"/>
        <end position="258"/>
    </location>
</feature>
<dbReference type="FunFam" id="3.30.160.60:FF:000522">
    <property type="entry name" value="zinc finger protein 285"/>
    <property type="match status" value="2"/>
</dbReference>
<feature type="region of interest" description="Disordered" evidence="10">
    <location>
        <begin position="48"/>
        <end position="81"/>
    </location>
</feature>
<dbReference type="FunFam" id="3.30.160.60:FF:000060">
    <property type="entry name" value="zinc finger protein 436"/>
    <property type="match status" value="1"/>
</dbReference>
<dbReference type="Proteomes" id="UP000189705">
    <property type="component" value="Unplaced"/>
</dbReference>
<evidence type="ECO:0000256" key="7">
    <source>
        <dbReference type="ARBA" id="ARBA00023163"/>
    </source>
</evidence>
<dbReference type="InParanoid" id="A0A3Q0HQA6"/>
<sequence>MEHWVFLDPRQRALYRDVMQESYETLMSLKYPISKPDVISRLEQGEGMCVPDLQDSGEKENPGGTSAGTASEDEVEDLGQGGCQQMDQCGILVGKEERNAAPKPHGGKPHRPEGSKKGDQAAPWNGSLKRLRAGAATGKDHGVERPEVGLNKALPLAGEELCLCPECGENFKDRASLGMHQVSHMKQKPGPGRRLPVPGGKRYRCPECGERFRVGSHLATHLRQHTGEKPFRCADCGKGFDWGSHYARHRRLHTGERPFQCADCGKCFGRSSHLYRHQRAHAGGQPLECPHCSKAFNSSAFFRKHLRAHAAPPPSHRCPDCGESFLRSAVLARHRKSHRGEKPFRCGDCGKGFAWSSHLERHRRVHTGERPHTCPDCGEAFSQSAHLAKHRRVHMSEHLQGCGDCGRSFNDVAALPKHRAAHTKGRRRRVGTRRVGVQPVTAETPQPGLDCGESAAQGTVLAQPQRNHVRGQPGRRADSAQGQPPKESSSHACLDSGKSFAPSPTLTRHQRSQAGYQPEGGPGAKPDSPLGGSPPQPCPSRRKSSPRAQLEQRQRLCTGETAKSCPECGQEFGQGAALARHRRSHRSEDPFRCGDCGKGFAWSSHLQRHRRVHTGERPHACADCREAFSQSAHLIKHRAAHTKGRRCRVSAGQAGAQPAAAETPQLCPDHWENAAQGAGPAQPQGNHKKPSQGRACKKRFGRSQQQQSQLEEAPTPQGAD</sequence>
<keyword evidence="13" id="KW-1185">Reference proteome</keyword>
<dbReference type="FunFam" id="3.30.160.60:FF:000495">
    <property type="entry name" value="zinc finger protein 668"/>
    <property type="match status" value="1"/>
</dbReference>
<dbReference type="Gene3D" id="3.30.160.60">
    <property type="entry name" value="Classic Zinc Finger"/>
    <property type="match status" value="10"/>
</dbReference>
<dbReference type="SUPFAM" id="SSF57667">
    <property type="entry name" value="beta-beta-alpha zinc fingers"/>
    <property type="match status" value="7"/>
</dbReference>
<feature type="domain" description="C2H2-type" evidence="11">
    <location>
        <begin position="400"/>
        <end position="427"/>
    </location>
</feature>
<dbReference type="PROSITE" id="PS50805">
    <property type="entry name" value="KRAB"/>
    <property type="match status" value="1"/>
</dbReference>
<evidence type="ECO:0000256" key="3">
    <source>
        <dbReference type="ARBA" id="ARBA00022737"/>
    </source>
</evidence>
<dbReference type="FunFam" id="3.30.160.60:FF:000557">
    <property type="entry name" value="zinc finger and SCAN domain-containing protein 29"/>
    <property type="match status" value="1"/>
</dbReference>
<keyword evidence="3" id="KW-0677">Repeat</keyword>
<keyword evidence="7" id="KW-0804">Transcription</keyword>
<feature type="compositionally biased region" description="Basic and acidic residues" evidence="10">
    <location>
        <begin position="110"/>
        <end position="119"/>
    </location>
</feature>
<dbReference type="SUPFAM" id="SSF109640">
    <property type="entry name" value="KRAB domain (Kruppel-associated box)"/>
    <property type="match status" value="1"/>
</dbReference>
<feature type="compositionally biased region" description="Low complexity" evidence="10">
    <location>
        <begin position="674"/>
        <end position="685"/>
    </location>
</feature>
<keyword evidence="6" id="KW-0805">Transcription regulation</keyword>
<feature type="domain" description="C2H2-type" evidence="11">
    <location>
        <begin position="563"/>
        <end position="590"/>
    </location>
</feature>
<feature type="domain" description="C2H2-type" evidence="11">
    <location>
        <begin position="162"/>
        <end position="189"/>
    </location>
</feature>
<dbReference type="PROSITE" id="PS00028">
    <property type="entry name" value="ZINC_FINGER_C2H2_1"/>
    <property type="match status" value="12"/>
</dbReference>
<dbReference type="PANTHER" id="PTHR24376:SF245">
    <property type="entry name" value="ZINC FINGER PROTEIN 11"/>
    <property type="match status" value="1"/>
</dbReference>
<dbReference type="GO" id="GO:0005634">
    <property type="term" value="C:nucleus"/>
    <property type="evidence" value="ECO:0007669"/>
    <property type="project" value="UniProtKB-SubCell"/>
</dbReference>
<dbReference type="GO" id="GO:0000978">
    <property type="term" value="F:RNA polymerase II cis-regulatory region sequence-specific DNA binding"/>
    <property type="evidence" value="ECO:0007669"/>
    <property type="project" value="TreeGrafter"/>
</dbReference>
<evidence type="ECO:0000256" key="2">
    <source>
        <dbReference type="ARBA" id="ARBA00022723"/>
    </source>
</evidence>
<dbReference type="FunFam" id="3.30.160.60:FF:000710">
    <property type="entry name" value="Zinc finger protein 768"/>
    <property type="match status" value="1"/>
</dbReference>
<dbReference type="InterPro" id="IPR036236">
    <property type="entry name" value="Znf_C2H2_sf"/>
</dbReference>
<feature type="domain" description="KRAB" evidence="12">
    <location>
        <begin position="1"/>
        <end position="61"/>
    </location>
</feature>
<protein>
    <submittedName>
        <fullName evidence="14">Zinc finger protein 135-like</fullName>
    </submittedName>
</protein>
<feature type="domain" description="C2H2-type" evidence="11">
    <location>
        <begin position="591"/>
        <end position="618"/>
    </location>
</feature>
<dbReference type="InterPro" id="IPR036051">
    <property type="entry name" value="KRAB_dom_sf"/>
</dbReference>
<keyword evidence="4 9" id="KW-0863">Zinc-finger</keyword>